<keyword evidence="2 8" id="KW-0489">Methyltransferase</keyword>
<dbReference type="GO" id="GO:0102559">
    <property type="term" value="F:peptide chain release factor N(5)-glutamine methyltransferase activity"/>
    <property type="evidence" value="ECO:0007669"/>
    <property type="project" value="UniProtKB-EC"/>
</dbReference>
<evidence type="ECO:0000259" key="7">
    <source>
        <dbReference type="Pfam" id="PF17827"/>
    </source>
</evidence>
<comment type="catalytic activity">
    <reaction evidence="5">
        <text>L-glutaminyl-[peptide chain release factor] + S-adenosyl-L-methionine = N(5)-methyl-L-glutaminyl-[peptide chain release factor] + S-adenosyl-L-homocysteine + H(+)</text>
        <dbReference type="Rhea" id="RHEA:42896"/>
        <dbReference type="Rhea" id="RHEA-COMP:10271"/>
        <dbReference type="Rhea" id="RHEA-COMP:10272"/>
        <dbReference type="ChEBI" id="CHEBI:15378"/>
        <dbReference type="ChEBI" id="CHEBI:30011"/>
        <dbReference type="ChEBI" id="CHEBI:57856"/>
        <dbReference type="ChEBI" id="CHEBI:59789"/>
        <dbReference type="ChEBI" id="CHEBI:61891"/>
        <dbReference type="EC" id="2.1.1.297"/>
    </reaction>
</comment>
<dbReference type="PANTHER" id="PTHR18895:SF74">
    <property type="entry name" value="MTRF1L RELEASE FACTOR GLUTAMINE METHYLTRANSFERASE"/>
    <property type="match status" value="1"/>
</dbReference>
<dbReference type="NCBIfam" id="TIGR00536">
    <property type="entry name" value="hemK_fam"/>
    <property type="match status" value="1"/>
</dbReference>
<keyword evidence="4" id="KW-0949">S-adenosyl-L-methionine</keyword>
<dbReference type="InterPro" id="IPR019874">
    <property type="entry name" value="RF_methyltr_PrmC"/>
</dbReference>
<name>A0A2V1ILT9_9BACT</name>
<protein>
    <recommendedName>
        <fullName evidence="1">peptide chain release factor N(5)-glutamine methyltransferase</fullName>
        <ecNumber evidence="1">2.1.1.297</ecNumber>
    </recommendedName>
</protein>
<dbReference type="AlphaFoldDB" id="A0A2V1ILT9"/>
<keyword evidence="9" id="KW-1185">Reference proteome</keyword>
<dbReference type="Pfam" id="PF17827">
    <property type="entry name" value="PrmC_N"/>
    <property type="match status" value="1"/>
</dbReference>
<dbReference type="EMBL" id="PUEC01000004">
    <property type="protein sequence ID" value="PWB03614.1"/>
    <property type="molecule type" value="Genomic_DNA"/>
</dbReference>
<evidence type="ECO:0000313" key="9">
    <source>
        <dbReference type="Proteomes" id="UP000244905"/>
    </source>
</evidence>
<evidence type="ECO:0000256" key="2">
    <source>
        <dbReference type="ARBA" id="ARBA00022603"/>
    </source>
</evidence>
<proteinExistence type="predicted"/>
<evidence type="ECO:0000313" key="8">
    <source>
        <dbReference type="EMBL" id="PWB03614.1"/>
    </source>
</evidence>
<dbReference type="GO" id="GO:0032259">
    <property type="term" value="P:methylation"/>
    <property type="evidence" value="ECO:0007669"/>
    <property type="project" value="UniProtKB-KW"/>
</dbReference>
<gene>
    <name evidence="8" type="primary">prmC</name>
    <name evidence="8" type="ORF">C5O23_02580</name>
</gene>
<evidence type="ECO:0000256" key="5">
    <source>
        <dbReference type="ARBA" id="ARBA00048391"/>
    </source>
</evidence>
<evidence type="ECO:0000259" key="6">
    <source>
        <dbReference type="Pfam" id="PF05175"/>
    </source>
</evidence>
<dbReference type="PANTHER" id="PTHR18895">
    <property type="entry name" value="HEMK METHYLTRANSFERASE"/>
    <property type="match status" value="1"/>
</dbReference>
<organism evidence="8 9">
    <name type="scientific">Duncaniella muris</name>
    <dbReference type="NCBI Taxonomy" id="2094150"/>
    <lineage>
        <taxon>Bacteria</taxon>
        <taxon>Pseudomonadati</taxon>
        <taxon>Bacteroidota</taxon>
        <taxon>Bacteroidia</taxon>
        <taxon>Bacteroidales</taxon>
        <taxon>Muribaculaceae</taxon>
        <taxon>Duncaniella</taxon>
    </lineage>
</organism>
<evidence type="ECO:0000256" key="3">
    <source>
        <dbReference type="ARBA" id="ARBA00022679"/>
    </source>
</evidence>
<dbReference type="InterPro" id="IPR007848">
    <property type="entry name" value="Small_mtfrase_dom"/>
</dbReference>
<feature type="domain" description="Methyltransferase small" evidence="6">
    <location>
        <begin position="109"/>
        <end position="198"/>
    </location>
</feature>
<dbReference type="GeneID" id="82525234"/>
<evidence type="ECO:0000256" key="4">
    <source>
        <dbReference type="ARBA" id="ARBA00022691"/>
    </source>
</evidence>
<dbReference type="CDD" id="cd02440">
    <property type="entry name" value="AdoMet_MTases"/>
    <property type="match status" value="1"/>
</dbReference>
<dbReference type="InterPro" id="IPR002052">
    <property type="entry name" value="DNA_methylase_N6_adenine_CS"/>
</dbReference>
<accession>A0A2V1ILT9</accession>
<evidence type="ECO:0000256" key="1">
    <source>
        <dbReference type="ARBA" id="ARBA00012771"/>
    </source>
</evidence>
<feature type="domain" description="Release factor glutamine methyltransferase N-terminal" evidence="7">
    <location>
        <begin position="24"/>
        <end position="77"/>
    </location>
</feature>
<dbReference type="RefSeq" id="WP_107031396.1">
    <property type="nucleotide sequence ID" value="NZ_CARXIO010000020.1"/>
</dbReference>
<dbReference type="EC" id="2.1.1.297" evidence="1"/>
<reference evidence="9" key="1">
    <citation type="submission" date="2018-02" db="EMBL/GenBank/DDBJ databases">
        <authorList>
            <person name="Clavel T."/>
            <person name="Strowig T."/>
        </authorList>
    </citation>
    <scope>NUCLEOTIDE SEQUENCE [LARGE SCALE GENOMIC DNA]</scope>
    <source>
        <strain evidence="9">DSM 103720</strain>
    </source>
</reference>
<keyword evidence="3 8" id="KW-0808">Transferase</keyword>
<dbReference type="PROSITE" id="PS00092">
    <property type="entry name" value="N6_MTASE"/>
    <property type="match status" value="1"/>
</dbReference>
<dbReference type="Pfam" id="PF05175">
    <property type="entry name" value="MTS"/>
    <property type="match status" value="1"/>
</dbReference>
<dbReference type="GO" id="GO:0003676">
    <property type="term" value="F:nucleic acid binding"/>
    <property type="evidence" value="ECO:0007669"/>
    <property type="project" value="InterPro"/>
</dbReference>
<dbReference type="Gene3D" id="1.10.8.10">
    <property type="entry name" value="DNA helicase RuvA subunit, C-terminal domain"/>
    <property type="match status" value="1"/>
</dbReference>
<sequence length="282" mass="31483">MTSLKQLFDASRSRLTPVYGGSEASWLLRIIMEHIKGWNQVELLMRADKEVSDFTVTRVNEVIDRLLAYEPIQYIFGDTYWHGMTLKVSPAVLIPRPETEELVDIITKDNPQPDLKVLDVCTGSGCIAVALAKFMNFPEVTAIDISDRAIAVAKENAALQKVKVDFQTADALDLGAALTAKYDIIVSNPPYVMDKEKSAMDANVLDHEPAIALFVPDSDPLKFYKAIADYAADALTDGGRLYFELNPLTADSLKDWMQQSGWRDVSLLPDLHAKTRFMIARK</sequence>
<dbReference type="Proteomes" id="UP000244905">
    <property type="component" value="Unassembled WGS sequence"/>
</dbReference>
<dbReference type="InterPro" id="IPR029063">
    <property type="entry name" value="SAM-dependent_MTases_sf"/>
</dbReference>
<dbReference type="InterPro" id="IPR050320">
    <property type="entry name" value="N5-glutamine_MTase"/>
</dbReference>
<dbReference type="InterPro" id="IPR004556">
    <property type="entry name" value="HemK-like"/>
</dbReference>
<dbReference type="NCBIfam" id="TIGR03534">
    <property type="entry name" value="RF_mod_PrmC"/>
    <property type="match status" value="1"/>
</dbReference>
<dbReference type="Gene3D" id="3.40.50.150">
    <property type="entry name" value="Vaccinia Virus protein VP39"/>
    <property type="match status" value="1"/>
</dbReference>
<dbReference type="InterPro" id="IPR040758">
    <property type="entry name" value="PrmC_N"/>
</dbReference>
<dbReference type="SUPFAM" id="SSF53335">
    <property type="entry name" value="S-adenosyl-L-methionine-dependent methyltransferases"/>
    <property type="match status" value="1"/>
</dbReference>
<comment type="caution">
    <text evidence="8">The sequence shown here is derived from an EMBL/GenBank/DDBJ whole genome shotgun (WGS) entry which is preliminary data.</text>
</comment>